<evidence type="ECO:0000256" key="3">
    <source>
        <dbReference type="ARBA" id="ARBA00023115"/>
    </source>
</evidence>
<reference evidence="8 9" key="1">
    <citation type="journal article" date="2015" name="Genome Announc.">
        <title>Expanding the biotechnology potential of lactobacilli through comparative genomics of 213 strains and associated genera.</title>
        <authorList>
            <person name="Sun Z."/>
            <person name="Harris H.M."/>
            <person name="McCann A."/>
            <person name="Guo C."/>
            <person name="Argimon S."/>
            <person name="Zhang W."/>
            <person name="Yang X."/>
            <person name="Jeffery I.B."/>
            <person name="Cooney J.C."/>
            <person name="Kagawa T.F."/>
            <person name="Liu W."/>
            <person name="Song Y."/>
            <person name="Salvetti E."/>
            <person name="Wrobel A."/>
            <person name="Rasinkangas P."/>
            <person name="Parkhill J."/>
            <person name="Rea M.C."/>
            <person name="O'Sullivan O."/>
            <person name="Ritari J."/>
            <person name="Douillard F.P."/>
            <person name="Paul Ross R."/>
            <person name="Yang R."/>
            <person name="Briner A.E."/>
            <person name="Felis G.E."/>
            <person name="de Vos W.M."/>
            <person name="Barrangou R."/>
            <person name="Klaenhammer T.R."/>
            <person name="Caufield P.W."/>
            <person name="Cui Y."/>
            <person name="Zhang H."/>
            <person name="O'Toole P.W."/>
        </authorList>
    </citation>
    <scope>NUCLEOTIDE SEQUENCE [LARGE SCALE GENOMIC DNA]</scope>
    <source>
        <strain evidence="8 9">DSM 20253</strain>
    </source>
</reference>
<dbReference type="PRINTS" id="PR00100">
    <property type="entry name" value="AOTCASE"/>
</dbReference>
<sequence length="347" mass="38675">MLKMKKDFIDTNQYTKREIQYLINLGIQIKTEIKRGNYPQLLKHKTLGMIFEESSTRTRVSFETAMTQLGGHAQYLAPGQIHLGSSESESLGDTAIVLSRLVDILMARVAKHAMVKRLAETATVPVLNGMSDYNHPTQEMGDIITMTEHLPSGKRLSDCKIVFMGDATQVCVSTMFMAAKMGMKFVQFGPKGHQVPKKQLAIATASAKFSGGSVEITDDAQKALAGADFIYTDVWYGLYESPLSYDERMKLFYPKYQVNTKLMQLAGANTRFMHCLPANRGEEVTDEVLDSPASIAWDQAENRLTAMRALLVYLLAPAIDYNEKALDALNSPRLKRLILNLTDDATD</sequence>
<evidence type="ECO:0000256" key="5">
    <source>
        <dbReference type="RuleBase" id="RU003634"/>
    </source>
</evidence>
<feature type="domain" description="Aspartate/ornithine carbamoyltransferase Asp/Orn-binding" evidence="6">
    <location>
        <begin position="158"/>
        <end position="314"/>
    </location>
</feature>
<evidence type="ECO:0000256" key="1">
    <source>
        <dbReference type="ARBA" id="ARBA00022490"/>
    </source>
</evidence>
<accession>A0A0R2D822</accession>
<gene>
    <name evidence="8" type="ORF">FC24_GL001092</name>
</gene>
<dbReference type="EMBL" id="AYYI01000003">
    <property type="protein sequence ID" value="KRN00104.1"/>
    <property type="molecule type" value="Genomic_DNA"/>
</dbReference>
<proteinExistence type="inferred from homology"/>
<evidence type="ECO:0000259" key="6">
    <source>
        <dbReference type="Pfam" id="PF00185"/>
    </source>
</evidence>
<dbReference type="AlphaFoldDB" id="A0A0R2D822"/>
<dbReference type="InterPro" id="IPR006130">
    <property type="entry name" value="Asp/Orn_carbamoylTrfase"/>
</dbReference>
<dbReference type="InterPro" id="IPR024903">
    <property type="entry name" value="PtcA"/>
</dbReference>
<dbReference type="GO" id="GO:0016597">
    <property type="term" value="F:amino acid binding"/>
    <property type="evidence" value="ECO:0007669"/>
    <property type="project" value="InterPro"/>
</dbReference>
<dbReference type="GO" id="GO:0033390">
    <property type="term" value="P:putrescine biosynthetic process from arginine via N-carbamoylputrescine"/>
    <property type="evidence" value="ECO:0007669"/>
    <property type="project" value="InterPro"/>
</dbReference>
<keyword evidence="2 5" id="KW-0808">Transferase</keyword>
<dbReference type="GO" id="GO:0050231">
    <property type="term" value="F:putrescine carbamoyltransferase activity"/>
    <property type="evidence" value="ECO:0007669"/>
    <property type="project" value="InterPro"/>
</dbReference>
<dbReference type="PANTHER" id="PTHR45753">
    <property type="entry name" value="ORNITHINE CARBAMOYLTRANSFERASE, MITOCHONDRIAL"/>
    <property type="match status" value="1"/>
</dbReference>
<dbReference type="Pfam" id="PF00185">
    <property type="entry name" value="OTCace"/>
    <property type="match status" value="1"/>
</dbReference>
<dbReference type="FunFam" id="3.40.50.1370:FF:000008">
    <property type="entry name" value="Ornithine carbamoyltransferase"/>
    <property type="match status" value="1"/>
</dbReference>
<evidence type="ECO:0000259" key="7">
    <source>
        <dbReference type="Pfam" id="PF02729"/>
    </source>
</evidence>
<dbReference type="PATRIC" id="fig|1423796.3.peg.1116"/>
<dbReference type="NCBIfam" id="TIGR04384">
    <property type="entry name" value="putr_carbamoyl"/>
    <property type="match status" value="1"/>
</dbReference>
<dbReference type="GO" id="GO:0042450">
    <property type="term" value="P:L-arginine biosynthetic process via ornithine"/>
    <property type="evidence" value="ECO:0007669"/>
    <property type="project" value="UniProtKB-UniRule"/>
</dbReference>
<dbReference type="PROSITE" id="PS00097">
    <property type="entry name" value="CARBAMOYLTRANSFERASE"/>
    <property type="match status" value="1"/>
</dbReference>
<dbReference type="GO" id="GO:0019240">
    <property type="term" value="P:citrulline biosynthetic process"/>
    <property type="evidence" value="ECO:0007669"/>
    <property type="project" value="TreeGrafter"/>
</dbReference>
<evidence type="ECO:0000313" key="9">
    <source>
        <dbReference type="Proteomes" id="UP000051638"/>
    </source>
</evidence>
<dbReference type="EC" id="2.1.3.3" evidence="4"/>
<organism evidence="8 9">
    <name type="scientific">Loigolactobacillus rennini DSM 20253</name>
    <dbReference type="NCBI Taxonomy" id="1423796"/>
    <lineage>
        <taxon>Bacteria</taxon>
        <taxon>Bacillati</taxon>
        <taxon>Bacillota</taxon>
        <taxon>Bacilli</taxon>
        <taxon>Lactobacillales</taxon>
        <taxon>Lactobacillaceae</taxon>
        <taxon>Loigolactobacillus</taxon>
    </lineage>
</organism>
<dbReference type="InterPro" id="IPR006132">
    <property type="entry name" value="Asp/Orn_carbamoyltranf_P-bd"/>
</dbReference>
<comment type="caution">
    <text evidence="8">The sequence shown here is derived from an EMBL/GenBank/DDBJ whole genome shotgun (WGS) entry which is preliminary data.</text>
</comment>
<dbReference type="PRINTS" id="PR00102">
    <property type="entry name" value="OTCASE"/>
</dbReference>
<name>A0A0R2D822_9LACO</name>
<dbReference type="Proteomes" id="UP000051638">
    <property type="component" value="Unassembled WGS sequence"/>
</dbReference>
<comment type="similarity">
    <text evidence="5">Belongs to the aspartate/ornithine carbamoyltransferase superfamily.</text>
</comment>
<dbReference type="NCBIfam" id="NF001986">
    <property type="entry name" value="PRK00779.1"/>
    <property type="match status" value="1"/>
</dbReference>
<protein>
    <recommendedName>
        <fullName evidence="4">Ornithine carbamoyltransferase</fullName>
        <ecNumber evidence="4">2.1.3.3</ecNumber>
    </recommendedName>
</protein>
<evidence type="ECO:0000256" key="2">
    <source>
        <dbReference type="ARBA" id="ARBA00022679"/>
    </source>
</evidence>
<keyword evidence="3" id="KW-0620">Polyamine biosynthesis</keyword>
<dbReference type="NCBIfam" id="TIGR00658">
    <property type="entry name" value="orni_carb_tr"/>
    <property type="match status" value="1"/>
</dbReference>
<dbReference type="GO" id="GO:0004585">
    <property type="term" value="F:ornithine carbamoyltransferase activity"/>
    <property type="evidence" value="ECO:0007669"/>
    <property type="project" value="UniProtKB-UniRule"/>
</dbReference>
<dbReference type="SUPFAM" id="SSF53671">
    <property type="entry name" value="Aspartate/ornithine carbamoyltransferase"/>
    <property type="match status" value="1"/>
</dbReference>
<keyword evidence="9" id="KW-1185">Reference proteome</keyword>
<keyword evidence="1" id="KW-0963">Cytoplasm</keyword>
<dbReference type="STRING" id="1423796.FC24_GL001092"/>
<dbReference type="PANTHER" id="PTHR45753:SF3">
    <property type="entry name" value="ORNITHINE TRANSCARBAMYLASE, MITOCHONDRIAL"/>
    <property type="match status" value="1"/>
</dbReference>
<evidence type="ECO:0000313" key="8">
    <source>
        <dbReference type="EMBL" id="KRN00104.1"/>
    </source>
</evidence>
<feature type="domain" description="Aspartate/ornithine carbamoyltransferase carbamoyl-P binding" evidence="7">
    <location>
        <begin position="6"/>
        <end position="148"/>
    </location>
</feature>
<dbReference type="InterPro" id="IPR002292">
    <property type="entry name" value="Orn/put_carbamltrans"/>
</dbReference>
<dbReference type="InterPro" id="IPR036901">
    <property type="entry name" value="Asp/Orn_carbamoylTrfase_sf"/>
</dbReference>
<dbReference type="Pfam" id="PF02729">
    <property type="entry name" value="OTCace_N"/>
    <property type="match status" value="1"/>
</dbReference>
<evidence type="ECO:0000256" key="4">
    <source>
        <dbReference type="NCBIfam" id="TIGR00658"/>
    </source>
</evidence>
<dbReference type="InterPro" id="IPR006131">
    <property type="entry name" value="Asp_carbamoyltransf_Asp/Orn-bd"/>
</dbReference>
<dbReference type="Gene3D" id="3.40.50.1370">
    <property type="entry name" value="Aspartate/ornithine carbamoyltransferase"/>
    <property type="match status" value="2"/>
</dbReference>